<feature type="chain" id="PRO_5003192297" evidence="1">
    <location>
        <begin position="20"/>
        <end position="96"/>
    </location>
</feature>
<evidence type="ECO:0000256" key="1">
    <source>
        <dbReference type="SAM" id="SignalP"/>
    </source>
</evidence>
<protein>
    <submittedName>
        <fullName evidence="2">Predicted protein</fullName>
    </submittedName>
</protein>
<dbReference type="Proteomes" id="UP000002668">
    <property type="component" value="Genome"/>
</dbReference>
<evidence type="ECO:0000313" key="2">
    <source>
        <dbReference type="EMBL" id="CBX97159.1"/>
    </source>
</evidence>
<keyword evidence="1" id="KW-0732">Signal</keyword>
<dbReference type="AlphaFoldDB" id="E4ZZP3"/>
<evidence type="ECO:0000313" key="3">
    <source>
        <dbReference type="Proteomes" id="UP000002668"/>
    </source>
</evidence>
<keyword evidence="3" id="KW-1185">Reference proteome</keyword>
<dbReference type="GeneID" id="13283517"/>
<sequence length="96" mass="10332">MQLQATLLTTLLAPALVASAVTGRFPFTAKSCATENSEKLGNGVECNPGESYRCCVLPDESYNAFMDPAQCTYPTQGDFQEREPCNGGTGFTYCCQ</sequence>
<dbReference type="InParanoid" id="E4ZZP3"/>
<name>E4ZZP3_LEPMJ</name>
<feature type="signal peptide" evidence="1">
    <location>
        <begin position="1"/>
        <end position="19"/>
    </location>
</feature>
<reference evidence="3" key="1">
    <citation type="journal article" date="2011" name="Nat. Commun.">
        <title>Effector diversification within compartments of the Leptosphaeria maculans genome affected by Repeat-Induced Point mutations.</title>
        <authorList>
            <person name="Rouxel T."/>
            <person name="Grandaubert J."/>
            <person name="Hane J.K."/>
            <person name="Hoede C."/>
            <person name="van de Wouw A.P."/>
            <person name="Couloux A."/>
            <person name="Dominguez V."/>
            <person name="Anthouard V."/>
            <person name="Bally P."/>
            <person name="Bourras S."/>
            <person name="Cozijnsen A.J."/>
            <person name="Ciuffetti L.M."/>
            <person name="Degrave A."/>
            <person name="Dilmaghani A."/>
            <person name="Duret L."/>
            <person name="Fudal I."/>
            <person name="Goodwin S.B."/>
            <person name="Gout L."/>
            <person name="Glaser N."/>
            <person name="Linglin J."/>
            <person name="Kema G.H.J."/>
            <person name="Lapalu N."/>
            <person name="Lawrence C.B."/>
            <person name="May K."/>
            <person name="Meyer M."/>
            <person name="Ollivier B."/>
            <person name="Poulain J."/>
            <person name="Schoch C.L."/>
            <person name="Simon A."/>
            <person name="Spatafora J.W."/>
            <person name="Stachowiak A."/>
            <person name="Turgeon B.G."/>
            <person name="Tyler B.M."/>
            <person name="Vincent D."/>
            <person name="Weissenbach J."/>
            <person name="Amselem J."/>
            <person name="Quesneville H."/>
            <person name="Oliver R.P."/>
            <person name="Wincker P."/>
            <person name="Balesdent M.-H."/>
            <person name="Howlett B.J."/>
        </authorList>
    </citation>
    <scope>NUCLEOTIDE SEQUENCE [LARGE SCALE GENOMIC DNA]</scope>
    <source>
        <strain evidence="3">JN3 / isolate v23.1.3 / race Av1-4-5-6-7-8</strain>
    </source>
</reference>
<dbReference type="HOGENOM" id="CLU_2360109_0_0_1"/>
<accession>E4ZZP3</accession>
<organism evidence="3">
    <name type="scientific">Leptosphaeria maculans (strain JN3 / isolate v23.1.3 / race Av1-4-5-6-7-8)</name>
    <name type="common">Blackleg fungus</name>
    <name type="synonym">Phoma lingam</name>
    <dbReference type="NCBI Taxonomy" id="985895"/>
    <lineage>
        <taxon>Eukaryota</taxon>
        <taxon>Fungi</taxon>
        <taxon>Dikarya</taxon>
        <taxon>Ascomycota</taxon>
        <taxon>Pezizomycotina</taxon>
        <taxon>Dothideomycetes</taxon>
        <taxon>Pleosporomycetidae</taxon>
        <taxon>Pleosporales</taxon>
        <taxon>Pleosporineae</taxon>
        <taxon>Leptosphaeriaceae</taxon>
        <taxon>Plenodomus</taxon>
        <taxon>Plenodomus lingam/Leptosphaeria maculans species complex</taxon>
    </lineage>
</organism>
<dbReference type="VEuPathDB" id="FungiDB:LEMA_P102900.1"/>
<gene>
    <name evidence="2" type="ORF">LEMA_P102900.1</name>
</gene>
<dbReference type="RefSeq" id="XP_003840638.1">
    <property type="nucleotide sequence ID" value="XM_003840590.1"/>
</dbReference>
<dbReference type="EMBL" id="FP929130">
    <property type="protein sequence ID" value="CBX97159.1"/>
    <property type="molecule type" value="Genomic_DNA"/>
</dbReference>
<proteinExistence type="predicted"/>